<evidence type="ECO:0000313" key="2">
    <source>
        <dbReference type="EMBL" id="KAK2648828.1"/>
    </source>
</evidence>
<organism evidence="2 3">
    <name type="scientific">Dipteronia dyeriana</name>
    <dbReference type="NCBI Taxonomy" id="168575"/>
    <lineage>
        <taxon>Eukaryota</taxon>
        <taxon>Viridiplantae</taxon>
        <taxon>Streptophyta</taxon>
        <taxon>Embryophyta</taxon>
        <taxon>Tracheophyta</taxon>
        <taxon>Spermatophyta</taxon>
        <taxon>Magnoliopsida</taxon>
        <taxon>eudicotyledons</taxon>
        <taxon>Gunneridae</taxon>
        <taxon>Pentapetalae</taxon>
        <taxon>rosids</taxon>
        <taxon>malvids</taxon>
        <taxon>Sapindales</taxon>
        <taxon>Sapindaceae</taxon>
        <taxon>Hippocastanoideae</taxon>
        <taxon>Acereae</taxon>
        <taxon>Dipteronia</taxon>
    </lineage>
</organism>
<feature type="domain" description="DUF1985" evidence="1">
    <location>
        <begin position="113"/>
        <end position="245"/>
    </location>
</feature>
<keyword evidence="3" id="KW-1185">Reference proteome</keyword>
<reference evidence="2" key="1">
    <citation type="journal article" date="2023" name="Plant J.">
        <title>Genome sequences and population genomics provide insights into the demographic history, inbreeding, and mutation load of two 'living fossil' tree species of Dipteronia.</title>
        <authorList>
            <person name="Feng Y."/>
            <person name="Comes H.P."/>
            <person name="Chen J."/>
            <person name="Zhu S."/>
            <person name="Lu R."/>
            <person name="Zhang X."/>
            <person name="Li P."/>
            <person name="Qiu J."/>
            <person name="Olsen K.M."/>
            <person name="Qiu Y."/>
        </authorList>
    </citation>
    <scope>NUCLEOTIDE SEQUENCE</scope>
    <source>
        <strain evidence="2">KIB01</strain>
    </source>
</reference>
<name>A0AAD9WZY7_9ROSI</name>
<proteinExistence type="predicted"/>
<comment type="caution">
    <text evidence="2">The sequence shown here is derived from an EMBL/GenBank/DDBJ whole genome shotgun (WGS) entry which is preliminary data.</text>
</comment>
<evidence type="ECO:0000259" key="1">
    <source>
        <dbReference type="Pfam" id="PF09331"/>
    </source>
</evidence>
<dbReference type="EMBL" id="JANJYI010000005">
    <property type="protein sequence ID" value="KAK2648828.1"/>
    <property type="molecule type" value="Genomic_DNA"/>
</dbReference>
<dbReference type="Pfam" id="PF09331">
    <property type="entry name" value="DUF1985"/>
    <property type="match status" value="1"/>
</dbReference>
<protein>
    <recommendedName>
        <fullName evidence="1">DUF1985 domain-containing protein</fullName>
    </recommendedName>
</protein>
<dbReference type="PANTHER" id="PTHR48449:SF1">
    <property type="entry name" value="DUF1985 DOMAIN-CONTAINING PROTEIN"/>
    <property type="match status" value="1"/>
</dbReference>
<sequence length="275" mass="33237">MKSGNFRWHGDKSDNFGRRAIKSCGVDEDVWKCKRMRNRLKELLNTPEEEWYKGKLTRHNHFDSLSRFDDKLNQVPVEFTVEDRRRFMVSCFRYFMTMHRQLKFSGGVIYQMLLREVHNEGQSNEIWFMLGIHDVRFSKVEFYLIIGLWLEEVPDITRYASMDNGKHQRYFAGMDEILFEELRVVVNLDGFQQAYDSVKLCLLYMLKWIIMCLDERVKTPVWQFQLVKDLNTFDAFPWGSLVYNYSIFSFKHVFDMQREWFERCQQTKGTDVHML</sequence>
<dbReference type="Proteomes" id="UP001280121">
    <property type="component" value="Unassembled WGS sequence"/>
</dbReference>
<accession>A0AAD9WZY7</accession>
<evidence type="ECO:0000313" key="3">
    <source>
        <dbReference type="Proteomes" id="UP001280121"/>
    </source>
</evidence>
<gene>
    <name evidence="2" type="ORF">Ddye_016317</name>
</gene>
<dbReference type="AlphaFoldDB" id="A0AAD9WZY7"/>
<dbReference type="InterPro" id="IPR015410">
    <property type="entry name" value="DUF1985"/>
</dbReference>
<dbReference type="PANTHER" id="PTHR48449">
    <property type="entry name" value="DUF1985 DOMAIN-CONTAINING PROTEIN"/>
    <property type="match status" value="1"/>
</dbReference>